<dbReference type="NCBIfam" id="TIGR01344">
    <property type="entry name" value="malate_syn_A"/>
    <property type="match status" value="1"/>
</dbReference>
<dbReference type="InterPro" id="IPR011076">
    <property type="entry name" value="Malate_synth_sf"/>
</dbReference>
<dbReference type="Pfam" id="PF01274">
    <property type="entry name" value="MS_TIM-barrel"/>
    <property type="match status" value="1"/>
</dbReference>
<evidence type="ECO:0000256" key="4">
    <source>
        <dbReference type="ARBA" id="ARBA00022532"/>
    </source>
</evidence>
<feature type="domain" description="Malate synthase N-terminal" evidence="8">
    <location>
        <begin position="7"/>
        <end position="68"/>
    </location>
</feature>
<gene>
    <name evidence="10" type="primary">aceB</name>
    <name evidence="10" type="ORF">HND93_29285</name>
</gene>
<evidence type="ECO:0000259" key="8">
    <source>
        <dbReference type="Pfam" id="PF20656"/>
    </source>
</evidence>
<evidence type="ECO:0000256" key="6">
    <source>
        <dbReference type="ARBA" id="ARBA00047918"/>
    </source>
</evidence>
<dbReference type="Pfam" id="PF20656">
    <property type="entry name" value="MS_N"/>
    <property type="match status" value="1"/>
</dbReference>
<dbReference type="InterPro" id="IPR001465">
    <property type="entry name" value="Malate_synthase_TIM"/>
</dbReference>
<keyword evidence="5 10" id="KW-0808">Transferase</keyword>
<dbReference type="CDD" id="cd00727">
    <property type="entry name" value="malate_synt_A"/>
    <property type="match status" value="1"/>
</dbReference>
<evidence type="ECO:0000259" key="7">
    <source>
        <dbReference type="Pfam" id="PF01274"/>
    </source>
</evidence>
<evidence type="ECO:0000256" key="2">
    <source>
        <dbReference type="ARBA" id="ARBA00012636"/>
    </source>
</evidence>
<sequence length="534" mass="59048">MATTIAGLDVTGPITPAYESILTPDALAFLAELEGRFGEERRRLLGVRTKRQALIDAGLKPDFLEETAAIRAADWTVASLPHDLIDRRVEITGPVDRKMVINALNSGAKVFMADFEDSNTPTWANLIEGQINLRDAVRRSITHTDAATGKAYALNDEVAVLKVRPRGWHMEEKHVTMDGEPVSASLFDFALYTFHNAAELLARHSGPYFYLPKIESHFEARLWNEVFAVAEDYLKLPHGCIKATVLIETILAAFEMDEILYELRERSAGLNCGRWDYIFSFIKKFRNDPDAVMPDRAEITMATPFLQSYSLLAVKTCHRRGAPAIGGMAAFIPVRNDPAANEAAFSKVRADKEREASNGHDGTWVAHPALVPVAREVFDAYMPGPNQIARKRADVSATAADLLAVPKGPRTEAGLRQNVAVGIGYIEAWLRGIGCVPLFNLMEDAATAEISRAQVWQWVHHRAALDDGRTVTMALVDTVIDGEVAAWKERVGEEAFAAGRYEDAARLFRALVEDRDFAEFLTLPAYDRLVAEGA</sequence>
<comment type="caution">
    <text evidence="10">The sequence shown here is derived from an EMBL/GenBank/DDBJ whole genome shotgun (WGS) entry which is preliminary data.</text>
</comment>
<reference evidence="10 11" key="1">
    <citation type="submission" date="2020-05" db="EMBL/GenBank/DDBJ databases">
        <title>Azospirillum oleiclasticum sp. nov, a nitrogen-fixing and heavy crude oil-emulsifying bacterium isolated from the crude oil of Yumen Oilfield.</title>
        <authorList>
            <person name="Wu D."/>
            <person name="Cai M."/>
            <person name="Zhang X."/>
        </authorList>
    </citation>
    <scope>NUCLEOTIDE SEQUENCE [LARGE SCALE GENOMIC DNA]</scope>
    <source>
        <strain evidence="10 11">ROY-1-1-2</strain>
    </source>
</reference>
<accession>A0ABX2TI23</accession>
<dbReference type="RefSeq" id="WP_180285581.1">
    <property type="nucleotide sequence ID" value="NZ_JABFDB010000031.1"/>
</dbReference>
<dbReference type="EC" id="2.3.3.9" evidence="2"/>
<feature type="domain" description="Malate synthase TIM barrel" evidence="7">
    <location>
        <begin position="161"/>
        <end position="404"/>
    </location>
</feature>
<dbReference type="InterPro" id="IPR006252">
    <property type="entry name" value="Malate_synthA"/>
</dbReference>
<dbReference type="InterPro" id="IPR044856">
    <property type="entry name" value="Malate_synth_C_sf"/>
</dbReference>
<dbReference type="Pfam" id="PF20659">
    <property type="entry name" value="MS_C"/>
    <property type="match status" value="1"/>
</dbReference>
<dbReference type="PIRSF" id="PIRSF001363">
    <property type="entry name" value="Malate_synth"/>
    <property type="match status" value="1"/>
</dbReference>
<comment type="similarity">
    <text evidence="1">Belongs to the malate synthase family.</text>
</comment>
<dbReference type="Gene3D" id="1.20.1220.12">
    <property type="entry name" value="Malate synthase, domain III"/>
    <property type="match status" value="1"/>
</dbReference>
<proteinExistence type="inferred from homology"/>
<dbReference type="EMBL" id="JABFDB010000031">
    <property type="protein sequence ID" value="NYZ23814.1"/>
    <property type="molecule type" value="Genomic_DNA"/>
</dbReference>
<evidence type="ECO:0000259" key="9">
    <source>
        <dbReference type="Pfam" id="PF20659"/>
    </source>
</evidence>
<dbReference type="InterPro" id="IPR048356">
    <property type="entry name" value="MS_N"/>
</dbReference>
<organism evidence="10 11">
    <name type="scientific">Azospirillum oleiclasticum</name>
    <dbReference type="NCBI Taxonomy" id="2735135"/>
    <lineage>
        <taxon>Bacteria</taxon>
        <taxon>Pseudomonadati</taxon>
        <taxon>Pseudomonadota</taxon>
        <taxon>Alphaproteobacteria</taxon>
        <taxon>Rhodospirillales</taxon>
        <taxon>Azospirillaceae</taxon>
        <taxon>Azospirillum</taxon>
    </lineage>
</organism>
<dbReference type="Proteomes" id="UP000584642">
    <property type="component" value="Unassembled WGS sequence"/>
</dbReference>
<dbReference type="PANTHER" id="PTHR42902:SF1">
    <property type="entry name" value="MALATE SYNTHASE 1-RELATED"/>
    <property type="match status" value="1"/>
</dbReference>
<evidence type="ECO:0000256" key="3">
    <source>
        <dbReference type="ARBA" id="ARBA00022435"/>
    </source>
</evidence>
<name>A0ABX2TI23_9PROT</name>
<dbReference type="PANTHER" id="PTHR42902">
    <property type="entry name" value="MALATE SYNTHASE"/>
    <property type="match status" value="1"/>
</dbReference>
<evidence type="ECO:0000313" key="11">
    <source>
        <dbReference type="Proteomes" id="UP000584642"/>
    </source>
</evidence>
<keyword evidence="10" id="KW-0012">Acyltransferase</keyword>
<keyword evidence="4" id="KW-0816">Tricarboxylic acid cycle</keyword>
<evidence type="ECO:0000313" key="10">
    <source>
        <dbReference type="EMBL" id="NYZ23814.1"/>
    </source>
</evidence>
<keyword evidence="11" id="KW-1185">Reference proteome</keyword>
<feature type="domain" description="Malate synthase C-terminal" evidence="9">
    <location>
        <begin position="410"/>
        <end position="529"/>
    </location>
</feature>
<evidence type="ECO:0000256" key="1">
    <source>
        <dbReference type="ARBA" id="ARBA00006394"/>
    </source>
</evidence>
<dbReference type="SUPFAM" id="SSF51645">
    <property type="entry name" value="Malate synthase G"/>
    <property type="match status" value="1"/>
</dbReference>
<dbReference type="InterPro" id="IPR048355">
    <property type="entry name" value="MS_C"/>
</dbReference>
<comment type="catalytic activity">
    <reaction evidence="6">
        <text>glyoxylate + acetyl-CoA + H2O = (S)-malate + CoA + H(+)</text>
        <dbReference type="Rhea" id="RHEA:18181"/>
        <dbReference type="ChEBI" id="CHEBI:15377"/>
        <dbReference type="ChEBI" id="CHEBI:15378"/>
        <dbReference type="ChEBI" id="CHEBI:15589"/>
        <dbReference type="ChEBI" id="CHEBI:36655"/>
        <dbReference type="ChEBI" id="CHEBI:57287"/>
        <dbReference type="ChEBI" id="CHEBI:57288"/>
        <dbReference type="EC" id="2.3.3.9"/>
    </reaction>
</comment>
<keyword evidence="3" id="KW-0329">Glyoxylate bypass</keyword>
<protein>
    <recommendedName>
        <fullName evidence="2">malate synthase</fullName>
        <ecNumber evidence="2">2.3.3.9</ecNumber>
    </recommendedName>
</protein>
<evidence type="ECO:0000256" key="5">
    <source>
        <dbReference type="ARBA" id="ARBA00022679"/>
    </source>
</evidence>
<dbReference type="Gene3D" id="3.20.20.360">
    <property type="entry name" value="Malate synthase, domain 3"/>
    <property type="match status" value="1"/>
</dbReference>
<dbReference type="GO" id="GO:0004474">
    <property type="term" value="F:malate synthase activity"/>
    <property type="evidence" value="ECO:0007669"/>
    <property type="project" value="UniProtKB-EC"/>
</dbReference>
<dbReference type="InterPro" id="IPR046363">
    <property type="entry name" value="MS_N_TIM-barrel_dom"/>
</dbReference>